<sequence length="427" mass="46727">MRYITWSAAALVVPSLLAGVGNAQAEESWRTKVKVQRNGFYPLDVVDNLLEETMPKIESYMDKKIAAGKNNNCTLENAGVRREWGDMTDEQRLDFIKATLCLMNKPSRAPKDQFPGVQNRYDDFVAYHMTHMGVLHDTVGLFPGHKYFVLAYEMALRNECGYKGYHPYMNYDRYTHEPEKSALFNGNATSMGGNGAPDPRYRGVNSATGKLIPKGEGGGCVTTGPFKDMVVSLGPGVPMMNDIPKNPLANATGPNPRCLRRDLNINSALGATANISYNLIAQSKDINTFYNTLLTPPRNNKDPYPWGVHEAGHFIAGGDPGGDPLCSPGDPVFYFHHAMLDRLWWIWQMQDPENRINAVVNLGARPTPTPTPTPEESGHAGHGGGADGGAAAGRMIDLKWLAPDVIPVLEAHDGLGGHGGMFCHVYV</sequence>
<reference evidence="6" key="2">
    <citation type="submission" date="2023-05" db="EMBL/GenBank/DDBJ databases">
        <authorList>
            <consortium name="Lawrence Berkeley National Laboratory"/>
            <person name="Steindorff A."/>
            <person name="Hensen N."/>
            <person name="Bonometti L."/>
            <person name="Westerberg I."/>
            <person name="Brannstrom I.O."/>
            <person name="Guillou S."/>
            <person name="Cros-Aarteil S."/>
            <person name="Calhoun S."/>
            <person name="Haridas S."/>
            <person name="Kuo A."/>
            <person name="Mondo S."/>
            <person name="Pangilinan J."/>
            <person name="Riley R."/>
            <person name="Labutti K."/>
            <person name="Andreopoulos B."/>
            <person name="Lipzen A."/>
            <person name="Chen C."/>
            <person name="Yanf M."/>
            <person name="Daum C."/>
            <person name="Ng V."/>
            <person name="Clum A."/>
            <person name="Ohm R."/>
            <person name="Martin F."/>
            <person name="Silar P."/>
            <person name="Natvig D."/>
            <person name="Lalanne C."/>
            <person name="Gautier V."/>
            <person name="Ament-Velasquez S.L."/>
            <person name="Kruys A."/>
            <person name="Hutchinson M.I."/>
            <person name="Powell A.J."/>
            <person name="Barry K."/>
            <person name="Miller A.N."/>
            <person name="Grigoriev I.V."/>
            <person name="Debuchy R."/>
            <person name="Gladieux P."/>
            <person name="Thoren M.H."/>
            <person name="Johannesson H."/>
        </authorList>
    </citation>
    <scope>NUCLEOTIDE SEQUENCE</scope>
    <source>
        <strain evidence="6">PSN293</strain>
    </source>
</reference>
<dbReference type="GO" id="GO:0016491">
    <property type="term" value="F:oxidoreductase activity"/>
    <property type="evidence" value="ECO:0007669"/>
    <property type="project" value="UniProtKB-KW"/>
</dbReference>
<feature type="region of interest" description="Disordered" evidence="3">
    <location>
        <begin position="364"/>
        <end position="388"/>
    </location>
</feature>
<comment type="caution">
    <text evidence="6">The sequence shown here is derived from an EMBL/GenBank/DDBJ whole genome shotgun (WGS) entry which is preliminary data.</text>
</comment>
<dbReference type="PANTHER" id="PTHR11474:SF125">
    <property type="entry name" value="N-ACETYL-6-HYDROXYTRYPTOPHAN OXIDASE IVOB-RELATED"/>
    <property type="match status" value="1"/>
</dbReference>
<dbReference type="PANTHER" id="PTHR11474">
    <property type="entry name" value="TYROSINASE FAMILY MEMBER"/>
    <property type="match status" value="1"/>
</dbReference>
<dbReference type="InterPro" id="IPR050316">
    <property type="entry name" value="Tyrosinase/Hemocyanin"/>
</dbReference>
<evidence type="ECO:0000256" key="1">
    <source>
        <dbReference type="ARBA" id="ARBA00022723"/>
    </source>
</evidence>
<dbReference type="Proteomes" id="UP001301769">
    <property type="component" value="Unassembled WGS sequence"/>
</dbReference>
<accession>A0AAN6Y0W5</accession>
<protein>
    <recommendedName>
        <fullName evidence="5">Tyrosinase copper-binding domain-containing protein</fullName>
    </recommendedName>
</protein>
<reference evidence="6" key="1">
    <citation type="journal article" date="2023" name="Mol. Phylogenet. Evol.">
        <title>Genome-scale phylogeny and comparative genomics of the fungal order Sordariales.</title>
        <authorList>
            <person name="Hensen N."/>
            <person name="Bonometti L."/>
            <person name="Westerberg I."/>
            <person name="Brannstrom I.O."/>
            <person name="Guillou S."/>
            <person name="Cros-Aarteil S."/>
            <person name="Calhoun S."/>
            <person name="Haridas S."/>
            <person name="Kuo A."/>
            <person name="Mondo S."/>
            <person name="Pangilinan J."/>
            <person name="Riley R."/>
            <person name="LaButti K."/>
            <person name="Andreopoulos B."/>
            <person name="Lipzen A."/>
            <person name="Chen C."/>
            <person name="Yan M."/>
            <person name="Daum C."/>
            <person name="Ng V."/>
            <person name="Clum A."/>
            <person name="Steindorff A."/>
            <person name="Ohm R.A."/>
            <person name="Martin F."/>
            <person name="Silar P."/>
            <person name="Natvig D.O."/>
            <person name="Lalanne C."/>
            <person name="Gautier V."/>
            <person name="Ament-Velasquez S.L."/>
            <person name="Kruys A."/>
            <person name="Hutchinson M.I."/>
            <person name="Powell A.J."/>
            <person name="Barry K."/>
            <person name="Miller A.N."/>
            <person name="Grigoriev I.V."/>
            <person name="Debuchy R."/>
            <person name="Gladieux P."/>
            <person name="Hiltunen Thoren M."/>
            <person name="Johannesson H."/>
        </authorList>
    </citation>
    <scope>NUCLEOTIDE SEQUENCE</scope>
    <source>
        <strain evidence="6">PSN293</strain>
    </source>
</reference>
<name>A0AAN6Y0W5_9PEZI</name>
<evidence type="ECO:0000259" key="5">
    <source>
        <dbReference type="PROSITE" id="PS00498"/>
    </source>
</evidence>
<dbReference type="AlphaFoldDB" id="A0AAN6Y0W5"/>
<dbReference type="PROSITE" id="PS00498">
    <property type="entry name" value="TYROSINASE_2"/>
    <property type="match status" value="1"/>
</dbReference>
<evidence type="ECO:0000313" key="7">
    <source>
        <dbReference type="Proteomes" id="UP001301769"/>
    </source>
</evidence>
<dbReference type="Pfam" id="PF00264">
    <property type="entry name" value="Tyrosinase"/>
    <property type="match status" value="1"/>
</dbReference>
<dbReference type="Gene3D" id="1.10.1280.10">
    <property type="entry name" value="Di-copper center containing domain from catechol oxidase"/>
    <property type="match status" value="1"/>
</dbReference>
<keyword evidence="7" id="KW-1185">Reference proteome</keyword>
<evidence type="ECO:0000256" key="3">
    <source>
        <dbReference type="SAM" id="MobiDB-lite"/>
    </source>
</evidence>
<keyword evidence="2" id="KW-0560">Oxidoreductase</keyword>
<evidence type="ECO:0000256" key="2">
    <source>
        <dbReference type="ARBA" id="ARBA00023002"/>
    </source>
</evidence>
<evidence type="ECO:0000256" key="4">
    <source>
        <dbReference type="SAM" id="SignalP"/>
    </source>
</evidence>
<proteinExistence type="predicted"/>
<feature type="domain" description="Tyrosinase copper-binding" evidence="5">
    <location>
        <begin position="330"/>
        <end position="341"/>
    </location>
</feature>
<dbReference type="PRINTS" id="PR00092">
    <property type="entry name" value="TYROSINASE"/>
</dbReference>
<feature type="signal peptide" evidence="4">
    <location>
        <begin position="1"/>
        <end position="25"/>
    </location>
</feature>
<gene>
    <name evidence="6" type="ORF">QBC37DRAFT_299086</name>
</gene>
<organism evidence="6 7">
    <name type="scientific">Rhypophila decipiens</name>
    <dbReference type="NCBI Taxonomy" id="261697"/>
    <lineage>
        <taxon>Eukaryota</taxon>
        <taxon>Fungi</taxon>
        <taxon>Dikarya</taxon>
        <taxon>Ascomycota</taxon>
        <taxon>Pezizomycotina</taxon>
        <taxon>Sordariomycetes</taxon>
        <taxon>Sordariomycetidae</taxon>
        <taxon>Sordariales</taxon>
        <taxon>Naviculisporaceae</taxon>
        <taxon>Rhypophila</taxon>
    </lineage>
</organism>
<keyword evidence="4" id="KW-0732">Signal</keyword>
<dbReference type="InterPro" id="IPR008922">
    <property type="entry name" value="Di-copper_centre_dom_sf"/>
</dbReference>
<keyword evidence="1" id="KW-0479">Metal-binding</keyword>
<dbReference type="EMBL" id="MU858307">
    <property type="protein sequence ID" value="KAK4207267.1"/>
    <property type="molecule type" value="Genomic_DNA"/>
</dbReference>
<evidence type="ECO:0000313" key="6">
    <source>
        <dbReference type="EMBL" id="KAK4207267.1"/>
    </source>
</evidence>
<dbReference type="SUPFAM" id="SSF48056">
    <property type="entry name" value="Di-copper centre-containing domain"/>
    <property type="match status" value="1"/>
</dbReference>
<dbReference type="GO" id="GO:0046872">
    <property type="term" value="F:metal ion binding"/>
    <property type="evidence" value="ECO:0007669"/>
    <property type="project" value="UniProtKB-KW"/>
</dbReference>
<dbReference type="InterPro" id="IPR002227">
    <property type="entry name" value="Tyrosinase_Cu-bd"/>
</dbReference>
<feature type="chain" id="PRO_5042974594" description="Tyrosinase copper-binding domain-containing protein" evidence="4">
    <location>
        <begin position="26"/>
        <end position="427"/>
    </location>
</feature>